<evidence type="ECO:0000259" key="1">
    <source>
        <dbReference type="Pfam" id="PF07700"/>
    </source>
</evidence>
<reference evidence="3" key="1">
    <citation type="journal article" date="2017" name="Biotechnol. Biofuels">
        <title>Evaluation of environmental bacterial communities as a factor affecting the growth of duckweed Lemna minor.</title>
        <authorList>
            <person name="Ishizawa H."/>
            <person name="Kuroda M."/>
            <person name="Morikawa M."/>
            <person name="Ike M."/>
        </authorList>
    </citation>
    <scope>NUCLEOTIDE SEQUENCE [LARGE SCALE GENOMIC DNA]</scope>
    <source>
        <strain evidence="3">H3</strain>
    </source>
</reference>
<proteinExistence type="predicted"/>
<dbReference type="OrthoDB" id="7266652at2"/>
<keyword evidence="3" id="KW-1185">Reference proteome</keyword>
<dbReference type="Proteomes" id="UP000198290">
    <property type="component" value="Chromosome"/>
</dbReference>
<dbReference type="InterPro" id="IPR011644">
    <property type="entry name" value="Heme_NO-bd"/>
</dbReference>
<dbReference type="Gene3D" id="3.90.1520.10">
    <property type="entry name" value="H-NOX domain"/>
    <property type="match status" value="1"/>
</dbReference>
<dbReference type="Pfam" id="PF07700">
    <property type="entry name" value="HNOB"/>
    <property type="match status" value="1"/>
</dbReference>
<reference evidence="3" key="3">
    <citation type="journal article" date="2017" name="Plant Physiol. Biochem.">
        <title>Differential oxidative and antioxidative response of duckweed Lemna minor toward plant growth promoting/inhibiting bacteria.</title>
        <authorList>
            <person name="Ishizawa H."/>
            <person name="Kuroda M."/>
            <person name="Morikawa M."/>
            <person name="Ike M."/>
        </authorList>
    </citation>
    <scope>NUCLEOTIDE SEQUENCE [LARGE SCALE GENOMIC DNA]</scope>
    <source>
        <strain evidence="3">H3</strain>
    </source>
</reference>
<name>A0A3G9GJ77_9NEIS</name>
<dbReference type="EMBL" id="AP018823">
    <property type="protein sequence ID" value="BBF87444.1"/>
    <property type="molecule type" value="Genomic_DNA"/>
</dbReference>
<dbReference type="InterPro" id="IPR038158">
    <property type="entry name" value="H-NOX_domain_sf"/>
</dbReference>
<reference evidence="2 3" key="2">
    <citation type="journal article" date="2017" name="Genome Announc.">
        <title>Draft genome sequence of Aquitalea magnusonii strain H3, a plant growth-promoting bacterium of duckweed Lemna minor.</title>
        <authorList>
            <person name="Ishizawa H."/>
            <person name="Kuroda M."/>
            <person name="Ike M."/>
        </authorList>
    </citation>
    <scope>NUCLEOTIDE SEQUENCE [LARGE SCALE GENOMIC DNA]</scope>
    <source>
        <strain evidence="2 3">H3</strain>
    </source>
</reference>
<gene>
    <name evidence="2" type="ORF">DLM_3865</name>
</gene>
<sequence>MKGVVFTEFMEMVEARFSAEMVDDIIEDAQIKSGGAYTAVGNYPFAELVAMITALSRRSGMPTSELIFHFGHYLFGRFAVLYPYSIQSCSSSFMVFEGIEKHIHVEVQKLYPDAQLPDIQVVERDDKRMILLYRSPRCLAPLATGLIQGALDHFSEQGRITAEPLNAEGSEVRFVVELL</sequence>
<dbReference type="RefSeq" id="WP_089082346.1">
    <property type="nucleotide sequence ID" value="NZ_AP018823.1"/>
</dbReference>
<accession>A0A3G9GJ77</accession>
<dbReference type="InterPro" id="IPR024096">
    <property type="entry name" value="NO_sig/Golgi_transp_ligand-bd"/>
</dbReference>
<dbReference type="STRING" id="332411.VI06_08305"/>
<evidence type="ECO:0000313" key="3">
    <source>
        <dbReference type="Proteomes" id="UP000198290"/>
    </source>
</evidence>
<organism evidence="2 3">
    <name type="scientific">Aquitalea magnusonii</name>
    <dbReference type="NCBI Taxonomy" id="332411"/>
    <lineage>
        <taxon>Bacteria</taxon>
        <taxon>Pseudomonadati</taxon>
        <taxon>Pseudomonadota</taxon>
        <taxon>Betaproteobacteria</taxon>
        <taxon>Neisseriales</taxon>
        <taxon>Chromobacteriaceae</taxon>
        <taxon>Aquitalea</taxon>
    </lineage>
</organism>
<dbReference type="KEGG" id="amah:DLM_3865"/>
<dbReference type="SUPFAM" id="SSF111126">
    <property type="entry name" value="Ligand-binding domain in the NO signalling and Golgi transport"/>
    <property type="match status" value="1"/>
</dbReference>
<protein>
    <submittedName>
        <fullName evidence="2">Guanylate cyclase-related protein</fullName>
    </submittedName>
</protein>
<dbReference type="AlphaFoldDB" id="A0A3G9GJ77"/>
<dbReference type="GO" id="GO:0020037">
    <property type="term" value="F:heme binding"/>
    <property type="evidence" value="ECO:0007669"/>
    <property type="project" value="InterPro"/>
</dbReference>
<evidence type="ECO:0000313" key="2">
    <source>
        <dbReference type="EMBL" id="BBF87444.1"/>
    </source>
</evidence>
<feature type="domain" description="Heme NO-binding" evidence="1">
    <location>
        <begin position="2"/>
        <end position="160"/>
    </location>
</feature>